<evidence type="ECO:0000313" key="2">
    <source>
        <dbReference type="Proteomes" id="UP001164929"/>
    </source>
</evidence>
<dbReference type="AlphaFoldDB" id="A0AAD6LII9"/>
<name>A0AAD6LII9_9ROSI</name>
<dbReference type="EMBL" id="JAQIZT010000017">
    <property type="protein sequence ID" value="KAJ6959901.1"/>
    <property type="molecule type" value="Genomic_DNA"/>
</dbReference>
<accession>A0AAD6LII9</accession>
<reference evidence="1" key="1">
    <citation type="journal article" date="2023" name="Mol. Ecol. Resour.">
        <title>Chromosome-level genome assembly of a triploid poplar Populus alba 'Berolinensis'.</title>
        <authorList>
            <person name="Chen S."/>
            <person name="Yu Y."/>
            <person name="Wang X."/>
            <person name="Wang S."/>
            <person name="Zhang T."/>
            <person name="Zhou Y."/>
            <person name="He R."/>
            <person name="Meng N."/>
            <person name="Wang Y."/>
            <person name="Liu W."/>
            <person name="Liu Z."/>
            <person name="Liu J."/>
            <person name="Guo Q."/>
            <person name="Huang H."/>
            <person name="Sederoff R.R."/>
            <person name="Wang G."/>
            <person name="Qu G."/>
            <person name="Chen S."/>
        </authorList>
    </citation>
    <scope>NUCLEOTIDE SEQUENCE</scope>
    <source>
        <strain evidence="1">SC-2020</strain>
    </source>
</reference>
<dbReference type="Proteomes" id="UP001164929">
    <property type="component" value="Chromosome 17"/>
</dbReference>
<evidence type="ECO:0000313" key="1">
    <source>
        <dbReference type="EMBL" id="KAJ6959901.1"/>
    </source>
</evidence>
<gene>
    <name evidence="1" type="ORF">NC653_038073</name>
</gene>
<keyword evidence="2" id="KW-1185">Reference proteome</keyword>
<organism evidence="1 2">
    <name type="scientific">Populus alba x Populus x berolinensis</name>
    <dbReference type="NCBI Taxonomy" id="444605"/>
    <lineage>
        <taxon>Eukaryota</taxon>
        <taxon>Viridiplantae</taxon>
        <taxon>Streptophyta</taxon>
        <taxon>Embryophyta</taxon>
        <taxon>Tracheophyta</taxon>
        <taxon>Spermatophyta</taxon>
        <taxon>Magnoliopsida</taxon>
        <taxon>eudicotyledons</taxon>
        <taxon>Gunneridae</taxon>
        <taxon>Pentapetalae</taxon>
        <taxon>rosids</taxon>
        <taxon>fabids</taxon>
        <taxon>Malpighiales</taxon>
        <taxon>Salicaceae</taxon>
        <taxon>Saliceae</taxon>
        <taxon>Populus</taxon>
    </lineage>
</organism>
<protein>
    <submittedName>
        <fullName evidence="1">Uncharacterized protein</fullName>
    </submittedName>
</protein>
<proteinExistence type="predicted"/>
<sequence length="100" mass="11609">MALANHDHTICSLYQIRPQACSYIANQRQKATTLEADLCSSLILTLRTTMVSFNSFNFMFATQRRRGWWWCELYLVEALQLVQRVCNDAFEAEVVAVQEE</sequence>
<comment type="caution">
    <text evidence="1">The sequence shown here is derived from an EMBL/GenBank/DDBJ whole genome shotgun (WGS) entry which is preliminary data.</text>
</comment>